<evidence type="ECO:0000256" key="1">
    <source>
        <dbReference type="SAM" id="MobiDB-lite"/>
    </source>
</evidence>
<evidence type="ECO:0000313" key="2">
    <source>
        <dbReference type="EMBL" id="MFK4266428.1"/>
    </source>
</evidence>
<accession>A0ABW8LLM7</accession>
<feature type="compositionally biased region" description="Basic and acidic residues" evidence="1">
    <location>
        <begin position="8"/>
        <end position="21"/>
    </location>
</feature>
<evidence type="ECO:0000313" key="3">
    <source>
        <dbReference type="Proteomes" id="UP001620295"/>
    </source>
</evidence>
<dbReference type="EMBL" id="JBJDQH010000005">
    <property type="protein sequence ID" value="MFK4266428.1"/>
    <property type="molecule type" value="Genomic_DNA"/>
</dbReference>
<comment type="caution">
    <text evidence="2">The sequence shown here is derived from an EMBL/GenBank/DDBJ whole genome shotgun (WGS) entry which is preliminary data.</text>
</comment>
<dbReference type="RefSeq" id="WP_358641421.1">
    <property type="nucleotide sequence ID" value="NZ_JBFAEV010000019.1"/>
</dbReference>
<protein>
    <submittedName>
        <fullName evidence="2">Uncharacterized protein</fullName>
    </submittedName>
</protein>
<feature type="region of interest" description="Disordered" evidence="1">
    <location>
        <begin position="1"/>
        <end position="21"/>
    </location>
</feature>
<reference evidence="2 3" key="1">
    <citation type="submission" date="2024-11" db="EMBL/GenBank/DDBJ databases">
        <title>The Natural Products Discovery Center: Release of the First 8490 Sequenced Strains for Exploring Actinobacteria Biosynthetic Diversity.</title>
        <authorList>
            <person name="Kalkreuter E."/>
            <person name="Kautsar S.A."/>
            <person name="Yang D."/>
            <person name="Bader C.D."/>
            <person name="Teijaro C.N."/>
            <person name="Fluegel L."/>
            <person name="Davis C.M."/>
            <person name="Simpson J.R."/>
            <person name="Lauterbach L."/>
            <person name="Steele A.D."/>
            <person name="Gui C."/>
            <person name="Meng S."/>
            <person name="Li G."/>
            <person name="Viehrig K."/>
            <person name="Ye F."/>
            <person name="Su P."/>
            <person name="Kiefer A.F."/>
            <person name="Nichols A."/>
            <person name="Cepeda A.J."/>
            <person name="Yan W."/>
            <person name="Fan B."/>
            <person name="Jiang Y."/>
            <person name="Adhikari A."/>
            <person name="Zheng C.-J."/>
            <person name="Schuster L."/>
            <person name="Cowan T.M."/>
            <person name="Smanski M.J."/>
            <person name="Chevrette M.G."/>
            <person name="De Carvalho L.P.S."/>
            <person name="Shen B."/>
        </authorList>
    </citation>
    <scope>NUCLEOTIDE SEQUENCE [LARGE SCALE GENOMIC DNA]</scope>
    <source>
        <strain evidence="2 3">NPDC020863</strain>
    </source>
</reference>
<dbReference type="Proteomes" id="UP001620295">
    <property type="component" value="Unassembled WGS sequence"/>
</dbReference>
<proteinExistence type="predicted"/>
<organism evidence="2 3">
    <name type="scientific">Streptomyces milbemycinicus</name>
    <dbReference type="NCBI Taxonomy" id="476552"/>
    <lineage>
        <taxon>Bacteria</taxon>
        <taxon>Bacillati</taxon>
        <taxon>Actinomycetota</taxon>
        <taxon>Actinomycetes</taxon>
        <taxon>Kitasatosporales</taxon>
        <taxon>Streptomycetaceae</taxon>
        <taxon>Streptomyces</taxon>
    </lineage>
</organism>
<name>A0ABW8LLM7_9ACTN</name>
<keyword evidence="3" id="KW-1185">Reference proteome</keyword>
<gene>
    <name evidence="2" type="ORF">ACI2L5_16015</name>
</gene>
<sequence length="158" mass="17686">MSDSDGAAAKEMHPVQAKEHVRKLSSDVFDMVRLQGKASPGGPATMPSREGEREYSVVHVWSISHLSDRELTRGFNRLREELPKEGWHITDFGPVNSTDRQLEIEAVHKKDEYSLSAELWVSSSGENAHASASKKGRIVFYVGSPTYRTPKGVDRDNY</sequence>